<feature type="chain" id="PRO_5021995164" description="Flagellar protein FliL" evidence="1">
    <location>
        <begin position="37"/>
        <end position="164"/>
    </location>
</feature>
<reference evidence="2 3" key="1">
    <citation type="submission" date="2019-02" db="EMBL/GenBank/DDBJ databases">
        <title>Deep-cultivation of Planctomycetes and their phenomic and genomic characterization uncovers novel biology.</title>
        <authorList>
            <person name="Wiegand S."/>
            <person name="Jogler M."/>
            <person name="Boedeker C."/>
            <person name="Pinto D."/>
            <person name="Vollmers J."/>
            <person name="Rivas-Marin E."/>
            <person name="Kohn T."/>
            <person name="Peeters S.H."/>
            <person name="Heuer A."/>
            <person name="Rast P."/>
            <person name="Oberbeckmann S."/>
            <person name="Bunk B."/>
            <person name="Jeske O."/>
            <person name="Meyerdierks A."/>
            <person name="Storesund J.E."/>
            <person name="Kallscheuer N."/>
            <person name="Luecker S."/>
            <person name="Lage O.M."/>
            <person name="Pohl T."/>
            <person name="Merkel B.J."/>
            <person name="Hornburger P."/>
            <person name="Mueller R.-W."/>
            <person name="Bruemmer F."/>
            <person name="Labrenz M."/>
            <person name="Spormann A.M."/>
            <person name="Op den Camp H."/>
            <person name="Overmann J."/>
            <person name="Amann R."/>
            <person name="Jetten M.S.M."/>
            <person name="Mascher T."/>
            <person name="Medema M.H."/>
            <person name="Devos D.P."/>
            <person name="Kaster A.-K."/>
            <person name="Ovreas L."/>
            <person name="Rohde M."/>
            <person name="Galperin M.Y."/>
            <person name="Jogler C."/>
        </authorList>
    </citation>
    <scope>NUCLEOTIDE SEQUENCE [LARGE SCALE GENOMIC DNA]</scope>
    <source>
        <strain evidence="2 3">Pan181</strain>
    </source>
</reference>
<protein>
    <recommendedName>
        <fullName evidence="4">Flagellar protein FliL</fullName>
    </recommendedName>
</protein>
<sequence length="164" mass="18927" precursor="true">MTYQASSTPSVFAPRCGLLLLAVLLLSASCAPLAGAADAKAKAKKGDKEDKEAEPEVPPPHAYKLGDFHIKNYRPVEREKVTLSFTVYAEVEDEYNELFEKIWDVRQHRVRNQIITSARLMDPNLFDDPTLHAFRRRIYLRLRRAFPELLIHEIYISDFSYMLE</sequence>
<gene>
    <name evidence="2" type="ORF">Pan181_04730</name>
</gene>
<keyword evidence="1" id="KW-0732">Signal</keyword>
<proteinExistence type="predicted"/>
<dbReference type="AlphaFoldDB" id="A0A518AHT8"/>
<dbReference type="Proteomes" id="UP000315750">
    <property type="component" value="Chromosome"/>
</dbReference>
<name>A0A518AHT8_9BACT</name>
<dbReference type="RefSeq" id="WP_145245291.1">
    <property type="nucleotide sequence ID" value="NZ_CP036278.1"/>
</dbReference>
<keyword evidence="3" id="KW-1185">Reference proteome</keyword>
<evidence type="ECO:0000313" key="3">
    <source>
        <dbReference type="Proteomes" id="UP000315750"/>
    </source>
</evidence>
<feature type="signal peptide" evidence="1">
    <location>
        <begin position="1"/>
        <end position="36"/>
    </location>
</feature>
<dbReference type="KEGG" id="amuc:Pan181_04730"/>
<accession>A0A518AHT8</accession>
<organism evidence="2 3">
    <name type="scientific">Aeoliella mucimassa</name>
    <dbReference type="NCBI Taxonomy" id="2527972"/>
    <lineage>
        <taxon>Bacteria</taxon>
        <taxon>Pseudomonadati</taxon>
        <taxon>Planctomycetota</taxon>
        <taxon>Planctomycetia</taxon>
        <taxon>Pirellulales</taxon>
        <taxon>Lacipirellulaceae</taxon>
        <taxon>Aeoliella</taxon>
    </lineage>
</organism>
<evidence type="ECO:0008006" key="4">
    <source>
        <dbReference type="Google" id="ProtNLM"/>
    </source>
</evidence>
<evidence type="ECO:0000256" key="1">
    <source>
        <dbReference type="SAM" id="SignalP"/>
    </source>
</evidence>
<dbReference type="EMBL" id="CP036278">
    <property type="protein sequence ID" value="QDU54292.1"/>
    <property type="molecule type" value="Genomic_DNA"/>
</dbReference>
<evidence type="ECO:0000313" key="2">
    <source>
        <dbReference type="EMBL" id="QDU54292.1"/>
    </source>
</evidence>
<dbReference type="OrthoDB" id="290793at2"/>